<dbReference type="GO" id="GO:0003723">
    <property type="term" value="F:RNA binding"/>
    <property type="evidence" value="ECO:0007669"/>
    <property type="project" value="UniProtKB-KW"/>
</dbReference>
<dbReference type="EMBL" id="CAUYUE010000010">
    <property type="protein sequence ID" value="CAK0784474.1"/>
    <property type="molecule type" value="Genomic_DNA"/>
</dbReference>
<dbReference type="Gene3D" id="3.30.460.10">
    <property type="entry name" value="Beta Polymerase, domain 2"/>
    <property type="match status" value="1"/>
</dbReference>
<dbReference type="GO" id="GO:0001680">
    <property type="term" value="P:tRNA 3'-terminal CCA addition"/>
    <property type="evidence" value="ECO:0007669"/>
    <property type="project" value="TreeGrafter"/>
</dbReference>
<keyword evidence="7" id="KW-1185">Reference proteome</keyword>
<dbReference type="Pfam" id="PF01743">
    <property type="entry name" value="PolyA_pol"/>
    <property type="match status" value="1"/>
</dbReference>
<name>A0AAV1IEP8_9CHLO</name>
<comment type="caution">
    <text evidence="6">The sequence shown here is derived from an EMBL/GenBank/DDBJ whole genome shotgun (WGS) entry which is preliminary data.</text>
</comment>
<keyword evidence="3 4" id="KW-0694">RNA-binding</keyword>
<dbReference type="GO" id="GO:0052929">
    <property type="term" value="F:ATP:3'-cytidine-cytidine-tRNA adenylyltransferase activity"/>
    <property type="evidence" value="ECO:0007669"/>
    <property type="project" value="TreeGrafter"/>
</dbReference>
<accession>A0AAV1IEP8</accession>
<evidence type="ECO:0000256" key="3">
    <source>
        <dbReference type="ARBA" id="ARBA00022884"/>
    </source>
</evidence>
<dbReference type="SUPFAM" id="SSF81301">
    <property type="entry name" value="Nucleotidyltransferase"/>
    <property type="match status" value="1"/>
</dbReference>
<evidence type="ECO:0000313" key="7">
    <source>
        <dbReference type="Proteomes" id="UP001314263"/>
    </source>
</evidence>
<comment type="similarity">
    <text evidence="1 4">Belongs to the tRNA nucleotidyltransferase/poly(A) polymerase family.</text>
</comment>
<evidence type="ECO:0000256" key="1">
    <source>
        <dbReference type="ARBA" id="ARBA00007265"/>
    </source>
</evidence>
<evidence type="ECO:0000259" key="5">
    <source>
        <dbReference type="Pfam" id="PF01743"/>
    </source>
</evidence>
<sequence>MAGTRARSVSIQLTQQEQELFTILLKTLEHEKLDTTLRCAGGWVRDKLLGKDSHDIDIALDNKLGGDFAEHVNTYLSSQDLETRKIAVIMSNPEQSKHLETARMKVAGLELDLVNLRSEEYAESSRIPIMKFGTPEEDALRRDFTINSLFYNINSSEVEDFTRRGLDDLLENRIIRTPMPASETFRDDPLRVLRAIRFGARFGFKLDEELEHAAASEPVRYLPACTSWKHLTQSWEHRQRSVMVCIRQTAGMPLHSPEA</sequence>
<dbReference type="Proteomes" id="UP001314263">
    <property type="component" value="Unassembled WGS sequence"/>
</dbReference>
<evidence type="ECO:0000256" key="2">
    <source>
        <dbReference type="ARBA" id="ARBA00022679"/>
    </source>
</evidence>
<protein>
    <recommendedName>
        <fullName evidence="5">Poly A polymerase head domain-containing protein</fullName>
    </recommendedName>
</protein>
<dbReference type="GO" id="GO:0052927">
    <property type="term" value="F:CC tRNA cytidylyltransferase activity"/>
    <property type="evidence" value="ECO:0007669"/>
    <property type="project" value="TreeGrafter"/>
</dbReference>
<dbReference type="PANTHER" id="PTHR13734">
    <property type="entry name" value="TRNA-NUCLEOTIDYLTRANSFERASE"/>
    <property type="match status" value="1"/>
</dbReference>
<dbReference type="SUPFAM" id="SSF81891">
    <property type="entry name" value="Poly A polymerase C-terminal region-like"/>
    <property type="match status" value="1"/>
</dbReference>
<evidence type="ECO:0000313" key="6">
    <source>
        <dbReference type="EMBL" id="CAK0784474.1"/>
    </source>
</evidence>
<dbReference type="CDD" id="cd05398">
    <property type="entry name" value="NT_ClassII-CCAase"/>
    <property type="match status" value="1"/>
</dbReference>
<dbReference type="GO" id="GO:0005739">
    <property type="term" value="C:mitochondrion"/>
    <property type="evidence" value="ECO:0007669"/>
    <property type="project" value="UniProtKB-ARBA"/>
</dbReference>
<evidence type="ECO:0000256" key="4">
    <source>
        <dbReference type="RuleBase" id="RU003953"/>
    </source>
</evidence>
<dbReference type="PANTHER" id="PTHR13734:SF5">
    <property type="entry name" value="CCA TRNA NUCLEOTIDYLTRANSFERASE, MITOCHONDRIAL"/>
    <property type="match status" value="1"/>
</dbReference>
<dbReference type="FunFam" id="3.30.460.10:FF:000019">
    <property type="entry name" value="tRNA nucleotidyltransferase cca2"/>
    <property type="match status" value="1"/>
</dbReference>
<dbReference type="Gene3D" id="1.10.3090.10">
    <property type="entry name" value="cca-adding enzyme, domain 2"/>
    <property type="match status" value="1"/>
</dbReference>
<keyword evidence="2 4" id="KW-0808">Transferase</keyword>
<dbReference type="InterPro" id="IPR002646">
    <property type="entry name" value="PolA_pol_head_dom"/>
</dbReference>
<reference evidence="6 7" key="1">
    <citation type="submission" date="2023-10" db="EMBL/GenBank/DDBJ databases">
        <authorList>
            <person name="Maclean D."/>
            <person name="Macfadyen A."/>
        </authorList>
    </citation>
    <scope>NUCLEOTIDE SEQUENCE [LARGE SCALE GENOMIC DNA]</scope>
</reference>
<feature type="domain" description="Poly A polymerase head" evidence="5">
    <location>
        <begin position="38"/>
        <end position="175"/>
    </location>
</feature>
<dbReference type="AlphaFoldDB" id="A0AAV1IEP8"/>
<proteinExistence type="inferred from homology"/>
<gene>
    <name evidence="6" type="ORF">CVIRNUC_007678</name>
</gene>
<organism evidence="6 7">
    <name type="scientific">Coccomyxa viridis</name>
    <dbReference type="NCBI Taxonomy" id="1274662"/>
    <lineage>
        <taxon>Eukaryota</taxon>
        <taxon>Viridiplantae</taxon>
        <taxon>Chlorophyta</taxon>
        <taxon>core chlorophytes</taxon>
        <taxon>Trebouxiophyceae</taxon>
        <taxon>Trebouxiophyceae incertae sedis</taxon>
        <taxon>Coccomyxaceae</taxon>
        <taxon>Coccomyxa</taxon>
    </lineage>
</organism>
<dbReference type="InterPro" id="IPR043519">
    <property type="entry name" value="NT_sf"/>
</dbReference>